<proteinExistence type="predicted"/>
<evidence type="ECO:0000313" key="2">
    <source>
        <dbReference type="EMBL" id="CAE6085881.1"/>
    </source>
</evidence>
<name>A0A8S2AJH7_ARAAE</name>
<dbReference type="Proteomes" id="UP000682877">
    <property type="component" value="Chromosome 6"/>
</dbReference>
<dbReference type="AlphaFoldDB" id="A0A8S2AJH7"/>
<accession>A0A8S2AJH7</accession>
<feature type="compositionally biased region" description="Low complexity" evidence="1">
    <location>
        <begin position="1"/>
        <end position="13"/>
    </location>
</feature>
<sequence>MFQAAAASSSAGSGDDDGNHPPPSPSHLLPLPPPSPSEFPPPSSPSGLLSPPSPYNVIQQAEEERKKIQQREDTRLEFLKKTVEMKNESQYWFKKWEMKQQGEEVSELERAPMMTEEELEIWAKEEEEEAEAKDGKVWDIEEKISYWEEQHVHFVMESKYWELRYEYLGLSD</sequence>
<organism evidence="2 3">
    <name type="scientific">Arabidopsis arenosa</name>
    <name type="common">Sand rock-cress</name>
    <name type="synonym">Cardaminopsis arenosa</name>
    <dbReference type="NCBI Taxonomy" id="38785"/>
    <lineage>
        <taxon>Eukaryota</taxon>
        <taxon>Viridiplantae</taxon>
        <taxon>Streptophyta</taxon>
        <taxon>Embryophyta</taxon>
        <taxon>Tracheophyta</taxon>
        <taxon>Spermatophyta</taxon>
        <taxon>Magnoliopsida</taxon>
        <taxon>eudicotyledons</taxon>
        <taxon>Gunneridae</taxon>
        <taxon>Pentapetalae</taxon>
        <taxon>rosids</taxon>
        <taxon>malvids</taxon>
        <taxon>Brassicales</taxon>
        <taxon>Brassicaceae</taxon>
        <taxon>Camelineae</taxon>
        <taxon>Arabidopsis</taxon>
    </lineage>
</organism>
<evidence type="ECO:0000313" key="3">
    <source>
        <dbReference type="Proteomes" id="UP000682877"/>
    </source>
</evidence>
<gene>
    <name evidence="2" type="ORF">AARE701A_LOCUS14353</name>
</gene>
<feature type="region of interest" description="Disordered" evidence="1">
    <location>
        <begin position="1"/>
        <end position="69"/>
    </location>
</feature>
<dbReference type="EMBL" id="LR999456">
    <property type="protein sequence ID" value="CAE6085881.1"/>
    <property type="molecule type" value="Genomic_DNA"/>
</dbReference>
<feature type="compositionally biased region" description="Pro residues" evidence="1">
    <location>
        <begin position="20"/>
        <end position="44"/>
    </location>
</feature>
<reference evidence="2" key="1">
    <citation type="submission" date="2021-01" db="EMBL/GenBank/DDBJ databases">
        <authorList>
            <person name="Bezrukov I."/>
        </authorList>
    </citation>
    <scope>NUCLEOTIDE SEQUENCE</scope>
</reference>
<protein>
    <submittedName>
        <fullName evidence="2">Uncharacterized protein</fullName>
    </submittedName>
</protein>
<evidence type="ECO:0000256" key="1">
    <source>
        <dbReference type="SAM" id="MobiDB-lite"/>
    </source>
</evidence>
<keyword evidence="3" id="KW-1185">Reference proteome</keyword>